<dbReference type="AlphaFoldDB" id="A0A176VN56"/>
<protein>
    <recommendedName>
        <fullName evidence="1">Fanconi Anaemia group E protein C-terminal domain-containing protein</fullName>
    </recommendedName>
</protein>
<evidence type="ECO:0000313" key="4">
    <source>
        <dbReference type="Proteomes" id="UP000077202"/>
    </source>
</evidence>
<dbReference type="Gene3D" id="1.25.40.480">
    <property type="match status" value="1"/>
</dbReference>
<organism evidence="3 4">
    <name type="scientific">Marchantia polymorpha subsp. ruderalis</name>
    <dbReference type="NCBI Taxonomy" id="1480154"/>
    <lineage>
        <taxon>Eukaryota</taxon>
        <taxon>Viridiplantae</taxon>
        <taxon>Streptophyta</taxon>
        <taxon>Embryophyta</taxon>
        <taxon>Marchantiophyta</taxon>
        <taxon>Marchantiopsida</taxon>
        <taxon>Marchantiidae</taxon>
        <taxon>Marchantiales</taxon>
        <taxon>Marchantiaceae</taxon>
        <taxon>Marchantia</taxon>
    </lineage>
</organism>
<dbReference type="InterPro" id="IPR021025">
    <property type="entry name" value="Fanconi_anaemia_gr_E_prot_C"/>
</dbReference>
<dbReference type="InterPro" id="IPR039685">
    <property type="entry name" value="FANCE"/>
</dbReference>
<evidence type="ECO:0000313" key="3">
    <source>
        <dbReference type="EMBL" id="OAE22379.1"/>
    </source>
</evidence>
<dbReference type="GO" id="GO:0036297">
    <property type="term" value="P:interstrand cross-link repair"/>
    <property type="evidence" value="ECO:0007669"/>
    <property type="project" value="InterPro"/>
</dbReference>
<dbReference type="PANTHER" id="PTHR32094:SF5">
    <property type="entry name" value="FANCONI ANEMIA GROUP E PROTEIN"/>
    <property type="match status" value="1"/>
</dbReference>
<proteinExistence type="predicted"/>
<evidence type="ECO:0000313" key="5">
    <source>
        <dbReference type="Proteomes" id="UP001162541"/>
    </source>
</evidence>
<evidence type="ECO:0000259" key="1">
    <source>
        <dbReference type="Pfam" id="PF11510"/>
    </source>
</evidence>
<name>A0A176VN56_MARPO</name>
<evidence type="ECO:0000313" key="2">
    <source>
        <dbReference type="EMBL" id="BBM97885.1"/>
    </source>
</evidence>
<gene>
    <name evidence="3" type="ORF">AXG93_2318s1260</name>
    <name evidence="2" type="ORF">Mp_1g09160</name>
</gene>
<dbReference type="Pfam" id="PF11510">
    <property type="entry name" value="FA_FANCE"/>
    <property type="match status" value="1"/>
</dbReference>
<reference evidence="3 4" key="1">
    <citation type="submission" date="2016-03" db="EMBL/GenBank/DDBJ databases">
        <title>Mechanisms controlling the formation of the plant cell surface in tip-growing cells are functionally conserved among land plants.</title>
        <authorList>
            <person name="Honkanen S."/>
            <person name="Jones V.A."/>
            <person name="Morieri G."/>
            <person name="Champion C."/>
            <person name="Hetherington A.J."/>
            <person name="Kelly S."/>
            <person name="Saint-Marcoux D."/>
            <person name="Proust H."/>
            <person name="Prescott H."/>
            <person name="Dolan L."/>
        </authorList>
    </citation>
    <scope>NUCLEOTIDE SEQUENCE [LARGE SCALE GENOMIC DNA]</scope>
    <source>
        <strain evidence="4">cv. Tak-1 and cv. Tak-2</strain>
        <tissue evidence="3">Whole gametophyte</tissue>
    </source>
</reference>
<accession>A0A176VN56</accession>
<dbReference type="Proteomes" id="UP001162541">
    <property type="component" value="Chromosome 1"/>
</dbReference>
<sequence length="564" mass="63755">MRPAELSQAGTVEWEELLQILRLADSPVGEAVHWLESRGHGDRFVAFGEDHMAGKRRRVCELWRLVPDLLASEVVYVEEEEETKRTGNMGSCIWMQTLPSAMQTSVLTFLKVEHNHFRTKDLEALARRILQSPVEADYWVYQAARSLLLTTSQNADQWASFSSAEEQRLGIGDTQTSDHNAMPEWLDKCSEHTSPMFSWLPLEKSYPGDEVQDQDKTHLSETLESLQPMSIEVPAVQQLTNELFDHEKRATCSPERRTHERTIEDMDRLEMEIIEADTGIIDLSKKVNGRDNLVDEDDDKIARAALGEELYLQALSLGQNLRTRSEPGLPKDINLVRSTPNFSCLLSAARAWEVDDEVTLLLVETLLVEQDGYAWSTQLLHAIILPKIYALEKPASRILMTALTQAGKIHPRAVMDSIMFPIICSKNGASSVQCEILNRLVKDCLTEDLILSLLQKMFVPRRESEHDFSRSNRSWNWTEGVVGVVQNLLSHKVNIDQDCVASLVQDLDAAVAEFSTSLKFGNLLLNLVTKHGPRLKSHKTSLHHVVNRSRTFLTKTVQSKLASI</sequence>
<dbReference type="EMBL" id="AP019866">
    <property type="protein sequence ID" value="BBM97885.1"/>
    <property type="molecule type" value="Genomic_DNA"/>
</dbReference>
<dbReference type="Proteomes" id="UP000077202">
    <property type="component" value="Unassembled WGS sequence"/>
</dbReference>
<reference evidence="2" key="2">
    <citation type="journal article" date="2019" name="Curr. Biol.">
        <title>Chromatin organization in early land plants reveals an ancestral association between H3K27me3, transposons, and constitutive heterochromatin.</title>
        <authorList>
            <person name="Montgomery S.A."/>
            <person name="Tanizawa Y."/>
            <person name="Galik B."/>
            <person name="Wang N."/>
            <person name="Ito T."/>
            <person name="Mochizuki T."/>
            <person name="Akimcheva S."/>
            <person name="Bowman J."/>
            <person name="Cognat V."/>
            <person name="Drouard L."/>
            <person name="Ekker H."/>
            <person name="Houng S."/>
            <person name="Kohchi T."/>
            <person name="Lin S."/>
            <person name="Liu L.D."/>
            <person name="Nakamura Y."/>
            <person name="Valeeva L.R."/>
            <person name="Shakirov E.V."/>
            <person name="Shippen D.E."/>
            <person name="Wei W."/>
            <person name="Yagura M."/>
            <person name="Yamaoka S."/>
            <person name="Yamato K.T."/>
            <person name="Liu C."/>
            <person name="Berger F."/>
        </authorList>
    </citation>
    <scope>NUCLEOTIDE SEQUENCE [LARGE SCALE GENOMIC DNA]</scope>
    <source>
        <strain evidence="2">Tak-1</strain>
    </source>
</reference>
<reference evidence="5" key="3">
    <citation type="journal article" date="2020" name="Curr. Biol.">
        <title>Chromatin organization in early land plants reveals an ancestral association between H3K27me3, transposons, and constitutive heterochromatin.</title>
        <authorList>
            <person name="Montgomery S.A."/>
            <person name="Tanizawa Y."/>
            <person name="Galik B."/>
            <person name="Wang N."/>
            <person name="Ito T."/>
            <person name="Mochizuki T."/>
            <person name="Akimcheva S."/>
            <person name="Bowman J.L."/>
            <person name="Cognat V."/>
            <person name="Marechal-Drouard L."/>
            <person name="Ekker H."/>
            <person name="Hong S.F."/>
            <person name="Kohchi T."/>
            <person name="Lin S.S."/>
            <person name="Liu L.D."/>
            <person name="Nakamura Y."/>
            <person name="Valeeva L.R."/>
            <person name="Shakirov E.V."/>
            <person name="Shippen D.E."/>
            <person name="Wei W.L."/>
            <person name="Yagura M."/>
            <person name="Yamaoka S."/>
            <person name="Yamato K.T."/>
            <person name="Liu C."/>
            <person name="Berger F."/>
        </authorList>
    </citation>
    <scope>NUCLEOTIDE SEQUENCE [LARGE SCALE GENOMIC DNA]</scope>
    <source>
        <strain evidence="5">Tak-1</strain>
    </source>
</reference>
<dbReference type="EMBL" id="LVLJ01003211">
    <property type="protein sequence ID" value="OAE22379.1"/>
    <property type="molecule type" value="Genomic_DNA"/>
</dbReference>
<feature type="domain" description="Fanconi Anaemia group E protein C-terminal" evidence="1">
    <location>
        <begin position="374"/>
        <end position="561"/>
    </location>
</feature>
<keyword evidence="4" id="KW-1185">Reference proteome</keyword>
<dbReference type="PANTHER" id="PTHR32094">
    <property type="entry name" value="FANCONI ANEMIA GROUP E PROTEIN"/>
    <property type="match status" value="1"/>
</dbReference>
<dbReference type="GO" id="GO:0043240">
    <property type="term" value="C:Fanconi anaemia nuclear complex"/>
    <property type="evidence" value="ECO:0007669"/>
    <property type="project" value="InterPro"/>
</dbReference>